<keyword evidence="6" id="KW-0067">ATP-binding</keyword>
<proteinExistence type="inferred from homology"/>
<dbReference type="OrthoDB" id="9794577at2"/>
<dbReference type="Proteomes" id="UP000558113">
    <property type="component" value="Unassembled WGS sequence"/>
</dbReference>
<dbReference type="GO" id="GO:0004715">
    <property type="term" value="F:non-membrane spanning protein tyrosine kinase activity"/>
    <property type="evidence" value="ECO:0007669"/>
    <property type="project" value="UniProtKB-EC"/>
</dbReference>
<reference evidence="10 11" key="1">
    <citation type="submission" date="2020-01" db="EMBL/GenBank/DDBJ databases">
        <title>Paenibacillus soybeanensis sp. nov. isolated from the nodules of soybean (Glycine max(L.) Merr).</title>
        <authorList>
            <person name="Wang H."/>
        </authorList>
    </citation>
    <scope>NUCLEOTIDE SEQUENCE [LARGE SCALE GENOMIC DNA]</scope>
    <source>
        <strain evidence="10 11">DSM 23054</strain>
    </source>
</reference>
<dbReference type="InterPro" id="IPR050445">
    <property type="entry name" value="Bact_polysacc_biosynth/exp"/>
</dbReference>
<dbReference type="PANTHER" id="PTHR32309">
    <property type="entry name" value="TYROSINE-PROTEIN KINASE"/>
    <property type="match status" value="1"/>
</dbReference>
<dbReference type="SUPFAM" id="SSF52540">
    <property type="entry name" value="P-loop containing nucleoside triphosphate hydrolases"/>
    <property type="match status" value="1"/>
</dbReference>
<evidence type="ECO:0000256" key="5">
    <source>
        <dbReference type="ARBA" id="ARBA00022777"/>
    </source>
</evidence>
<dbReference type="NCBIfam" id="TIGR01007">
    <property type="entry name" value="eps_fam"/>
    <property type="match status" value="1"/>
</dbReference>
<dbReference type="EC" id="2.7.10.2" evidence="2"/>
<evidence type="ECO:0000259" key="9">
    <source>
        <dbReference type="Pfam" id="PF13614"/>
    </source>
</evidence>
<evidence type="ECO:0000256" key="7">
    <source>
        <dbReference type="ARBA" id="ARBA00023137"/>
    </source>
</evidence>
<gene>
    <name evidence="10" type="ORF">GT003_12970</name>
</gene>
<keyword evidence="5 10" id="KW-0418">Kinase</keyword>
<keyword evidence="11" id="KW-1185">Reference proteome</keyword>
<evidence type="ECO:0000313" key="10">
    <source>
        <dbReference type="EMBL" id="NBC69904.1"/>
    </source>
</evidence>
<evidence type="ECO:0000256" key="6">
    <source>
        <dbReference type="ARBA" id="ARBA00022840"/>
    </source>
</evidence>
<dbReference type="FunFam" id="3.40.50.300:FF:000527">
    <property type="entry name" value="Tyrosine-protein kinase etk"/>
    <property type="match status" value="1"/>
</dbReference>
<dbReference type="AlphaFoldDB" id="A0A7X5C1Z1"/>
<evidence type="ECO:0000256" key="3">
    <source>
        <dbReference type="ARBA" id="ARBA00022679"/>
    </source>
</evidence>
<dbReference type="InterPro" id="IPR005702">
    <property type="entry name" value="Wzc-like_C"/>
</dbReference>
<keyword evidence="4" id="KW-0547">Nucleotide-binding</keyword>
<dbReference type="GO" id="GO:0005524">
    <property type="term" value="F:ATP binding"/>
    <property type="evidence" value="ECO:0007669"/>
    <property type="project" value="UniProtKB-KW"/>
</dbReference>
<comment type="caution">
    <text evidence="10">The sequence shown here is derived from an EMBL/GenBank/DDBJ whole genome shotgun (WGS) entry which is preliminary data.</text>
</comment>
<dbReference type="Pfam" id="PF13614">
    <property type="entry name" value="AAA_31"/>
    <property type="match status" value="1"/>
</dbReference>
<sequence>MRRSTVENNLVTLQNPKSPISEVYRTLRTNLQLSSIDSPMKIMMVTSAQRREGKTTTVSNLAIAYAQEGKKVLLIDTDLREPSLHAVFNMSNRNGLTSILSNQVEWREIFKESVTDNLTVLTSGPIPPNPSELLSSRRMQELLEELKEEFDIILFDTPPILVVTDGLVVSNYCDGVILVVVSGKVDKELVVKAKANLEHVNARIAGVVLNKMNAKYGKRSTNYYYGARE</sequence>
<organism evidence="10 11">
    <name type="scientific">Paenibacillus sacheonensis</name>
    <dbReference type="NCBI Taxonomy" id="742054"/>
    <lineage>
        <taxon>Bacteria</taxon>
        <taxon>Bacillati</taxon>
        <taxon>Bacillota</taxon>
        <taxon>Bacilli</taxon>
        <taxon>Bacillales</taxon>
        <taxon>Paenibacillaceae</taxon>
        <taxon>Paenibacillus</taxon>
    </lineage>
</organism>
<evidence type="ECO:0000256" key="8">
    <source>
        <dbReference type="ARBA" id="ARBA00051245"/>
    </source>
</evidence>
<evidence type="ECO:0000256" key="4">
    <source>
        <dbReference type="ARBA" id="ARBA00022741"/>
    </source>
</evidence>
<comment type="catalytic activity">
    <reaction evidence="8">
        <text>L-tyrosyl-[protein] + ATP = O-phospho-L-tyrosyl-[protein] + ADP + H(+)</text>
        <dbReference type="Rhea" id="RHEA:10596"/>
        <dbReference type="Rhea" id="RHEA-COMP:10136"/>
        <dbReference type="Rhea" id="RHEA-COMP:20101"/>
        <dbReference type="ChEBI" id="CHEBI:15378"/>
        <dbReference type="ChEBI" id="CHEBI:30616"/>
        <dbReference type="ChEBI" id="CHEBI:46858"/>
        <dbReference type="ChEBI" id="CHEBI:61978"/>
        <dbReference type="ChEBI" id="CHEBI:456216"/>
        <dbReference type="EC" id="2.7.10.2"/>
    </reaction>
</comment>
<dbReference type="InterPro" id="IPR027417">
    <property type="entry name" value="P-loop_NTPase"/>
</dbReference>
<dbReference type="Gene3D" id="3.40.50.300">
    <property type="entry name" value="P-loop containing nucleotide triphosphate hydrolases"/>
    <property type="match status" value="1"/>
</dbReference>
<comment type="similarity">
    <text evidence="1">Belongs to the CpsD/CapB family.</text>
</comment>
<dbReference type="GO" id="GO:0005886">
    <property type="term" value="C:plasma membrane"/>
    <property type="evidence" value="ECO:0007669"/>
    <property type="project" value="TreeGrafter"/>
</dbReference>
<evidence type="ECO:0000256" key="2">
    <source>
        <dbReference type="ARBA" id="ARBA00011903"/>
    </source>
</evidence>
<dbReference type="EMBL" id="JAAAMU010000005">
    <property type="protein sequence ID" value="NBC69904.1"/>
    <property type="molecule type" value="Genomic_DNA"/>
</dbReference>
<keyword evidence="7" id="KW-0829">Tyrosine-protein kinase</keyword>
<name>A0A7X5C1Z1_9BACL</name>
<dbReference type="RefSeq" id="WP_161698179.1">
    <property type="nucleotide sequence ID" value="NZ_JAAAMU010000005.1"/>
</dbReference>
<feature type="domain" description="AAA" evidence="9">
    <location>
        <begin position="51"/>
        <end position="172"/>
    </location>
</feature>
<keyword evidence="3 10" id="KW-0808">Transferase</keyword>
<dbReference type="CDD" id="cd05387">
    <property type="entry name" value="BY-kinase"/>
    <property type="match status" value="1"/>
</dbReference>
<dbReference type="InterPro" id="IPR025669">
    <property type="entry name" value="AAA_dom"/>
</dbReference>
<evidence type="ECO:0000256" key="1">
    <source>
        <dbReference type="ARBA" id="ARBA00007316"/>
    </source>
</evidence>
<dbReference type="GO" id="GO:0042802">
    <property type="term" value="F:identical protein binding"/>
    <property type="evidence" value="ECO:0007669"/>
    <property type="project" value="UniProtKB-ARBA"/>
</dbReference>
<evidence type="ECO:0000313" key="11">
    <source>
        <dbReference type="Proteomes" id="UP000558113"/>
    </source>
</evidence>
<protein>
    <recommendedName>
        <fullName evidence="2">non-specific protein-tyrosine kinase</fullName>
        <ecNumber evidence="2">2.7.10.2</ecNumber>
    </recommendedName>
</protein>
<accession>A0A7X5C1Z1</accession>
<dbReference type="PANTHER" id="PTHR32309:SF13">
    <property type="entry name" value="FERRIC ENTEROBACTIN TRANSPORT PROTEIN FEPE"/>
    <property type="match status" value="1"/>
</dbReference>